<dbReference type="InterPro" id="IPR024768">
    <property type="entry name" value="Marf1"/>
</dbReference>
<organism evidence="2 3">
    <name type="scientific">Eruca vesicaria subsp. sativa</name>
    <name type="common">Garden rocket</name>
    <name type="synonym">Eruca sativa</name>
    <dbReference type="NCBI Taxonomy" id="29727"/>
    <lineage>
        <taxon>Eukaryota</taxon>
        <taxon>Viridiplantae</taxon>
        <taxon>Streptophyta</taxon>
        <taxon>Embryophyta</taxon>
        <taxon>Tracheophyta</taxon>
        <taxon>Spermatophyta</taxon>
        <taxon>Magnoliopsida</taxon>
        <taxon>eudicotyledons</taxon>
        <taxon>Gunneridae</taxon>
        <taxon>Pentapetalae</taxon>
        <taxon>rosids</taxon>
        <taxon>malvids</taxon>
        <taxon>Brassicales</taxon>
        <taxon>Brassicaceae</taxon>
        <taxon>Brassiceae</taxon>
        <taxon>Eruca</taxon>
    </lineage>
</organism>
<dbReference type="Proteomes" id="UP001642260">
    <property type="component" value="Unassembled WGS sequence"/>
</dbReference>
<dbReference type="PANTHER" id="PTHR14379">
    <property type="entry name" value="LIMKAIN B LKAP"/>
    <property type="match status" value="1"/>
</dbReference>
<accession>A0ABC8JLG7</accession>
<protein>
    <recommendedName>
        <fullName evidence="1">NYN domain-containing protein</fullName>
    </recommendedName>
</protein>
<keyword evidence="3" id="KW-1185">Reference proteome</keyword>
<evidence type="ECO:0000259" key="1">
    <source>
        <dbReference type="Pfam" id="PF01936"/>
    </source>
</evidence>
<name>A0ABC8JLG7_ERUVS</name>
<sequence>MDQDEFSSSWNETTVLWNMDDYPIPVGIDDLGSIRKNIEEALQRFGFHGPKDVNVHCKHLECDIKKELSDARIFYLPSCTKTYMTTLAHVDKVITMDMTSTLVKFGLTCQDPPDDEEFSFSVESLLGYAHFVLGASDSIVEEDVEEDPSYVEEEDLYPYPYPYPYPYTSVEEEEEEEEEDVSKILDFLEPIRPVKRDMTAVFWDGEDCPFPYGSTPDEIYHSITSALVEMKFSDKITIWAYLDDDEKGSWRDVLLSGDKTWDSRIYFLPGGDKDSRRIRMANDIILFLNSGCPRDLVLVSDQFKADLYYLELLYYVHSVIVFIVPTQDINKPESPEWPRLLIDEGYHRFANIRKFSYEPCPKEQRLIMNAESECPEETTY</sequence>
<evidence type="ECO:0000313" key="3">
    <source>
        <dbReference type="Proteomes" id="UP001642260"/>
    </source>
</evidence>
<dbReference type="Pfam" id="PF01936">
    <property type="entry name" value="NYN"/>
    <property type="match status" value="1"/>
</dbReference>
<dbReference type="InterPro" id="IPR021139">
    <property type="entry name" value="NYN"/>
</dbReference>
<gene>
    <name evidence="2" type="ORF">ERUC_LOCUS10319</name>
</gene>
<proteinExistence type="predicted"/>
<feature type="domain" description="NYN" evidence="1">
    <location>
        <begin position="199"/>
        <end position="306"/>
    </location>
</feature>
<dbReference type="PANTHER" id="PTHR14379:SF7">
    <property type="entry name" value="ENDONUCLEASE OR GLYCOSYL HYDROLASE-RELATED"/>
    <property type="match status" value="1"/>
</dbReference>
<dbReference type="EMBL" id="CAKOAT010101821">
    <property type="protein sequence ID" value="CAH8325114.1"/>
    <property type="molecule type" value="Genomic_DNA"/>
</dbReference>
<evidence type="ECO:0000313" key="2">
    <source>
        <dbReference type="EMBL" id="CAH8325114.1"/>
    </source>
</evidence>
<dbReference type="AlphaFoldDB" id="A0ABC8JLG7"/>
<reference evidence="2 3" key="1">
    <citation type="submission" date="2022-03" db="EMBL/GenBank/DDBJ databases">
        <authorList>
            <person name="Macdonald S."/>
            <person name="Ahmed S."/>
            <person name="Newling K."/>
        </authorList>
    </citation>
    <scope>NUCLEOTIDE SEQUENCE [LARGE SCALE GENOMIC DNA]</scope>
</reference>
<comment type="caution">
    <text evidence="2">The sequence shown here is derived from an EMBL/GenBank/DDBJ whole genome shotgun (WGS) entry which is preliminary data.</text>
</comment>